<sequence length="430" mass="48175">MVQSCKAAFLPSKGNSLDHKATVCCLMIVAAVGAQYDNEVVDVEAQHIFYDVARHHLEAVIQLRPVDAMKTYALLCMYNIIHKITVAVAYLETGATETPLVECRKAWRTLVFLSSWLSASLGNIPDDRLLIESHLPDLEINTSASTTETIPNEMAKIALLKAKVMRMHLVSKELVPGSLLSIMEDLQIWYKKLPRQMRLMGLMRSEQDQSIRVSGCHVHLLHLGSMMLGYRRVAAEINQSFTRESRHIAFSEQDMSVLQGHCKRAVVAAATSARIMDWLLKDNNVSKRCWLIVFQAYTSCVILLHYVAQKQTHAFVGRQWEEELTEAAHCLHVLKFCGSLDVAAAEFHKQLASIYSQLDKWRTDPEATIGGTVNLSTAEQSLPNFHSSYLLTTPHSADSDRALLSAVLLEMLHGPFSKRPIYNMVGGQDT</sequence>
<keyword evidence="2" id="KW-0238">DNA-binding</keyword>
<evidence type="ECO:0000256" key="1">
    <source>
        <dbReference type="ARBA" id="ARBA00023015"/>
    </source>
</evidence>
<proteinExistence type="predicted"/>
<organism evidence="5 6">
    <name type="scientific">Apiospora marii</name>
    <dbReference type="NCBI Taxonomy" id="335849"/>
    <lineage>
        <taxon>Eukaryota</taxon>
        <taxon>Fungi</taxon>
        <taxon>Dikarya</taxon>
        <taxon>Ascomycota</taxon>
        <taxon>Pezizomycotina</taxon>
        <taxon>Sordariomycetes</taxon>
        <taxon>Xylariomycetidae</taxon>
        <taxon>Amphisphaeriales</taxon>
        <taxon>Apiosporaceae</taxon>
        <taxon>Apiospora</taxon>
    </lineage>
</organism>
<keyword evidence="6" id="KW-1185">Reference proteome</keyword>
<protein>
    <recommendedName>
        <fullName evidence="7">Transcription factor domain-containing protein</fullName>
    </recommendedName>
</protein>
<evidence type="ECO:0000313" key="6">
    <source>
        <dbReference type="Proteomes" id="UP001396898"/>
    </source>
</evidence>
<dbReference type="PANTHER" id="PTHR47424:SF3">
    <property type="entry name" value="REGULATORY PROTEIN GAL4"/>
    <property type="match status" value="1"/>
</dbReference>
<name>A0ABR1RJX6_9PEZI</name>
<evidence type="ECO:0000313" key="5">
    <source>
        <dbReference type="EMBL" id="KAK8013473.1"/>
    </source>
</evidence>
<accession>A0ABR1RJX6</accession>
<gene>
    <name evidence="5" type="ORF">PG991_009066</name>
</gene>
<reference evidence="5 6" key="1">
    <citation type="submission" date="2023-01" db="EMBL/GenBank/DDBJ databases">
        <title>Analysis of 21 Apiospora genomes using comparative genomics revels a genus with tremendous synthesis potential of carbohydrate active enzymes and secondary metabolites.</title>
        <authorList>
            <person name="Sorensen T."/>
        </authorList>
    </citation>
    <scope>NUCLEOTIDE SEQUENCE [LARGE SCALE GENOMIC DNA]</scope>
    <source>
        <strain evidence="5 6">CBS 20057</strain>
    </source>
</reference>
<evidence type="ECO:0000256" key="4">
    <source>
        <dbReference type="ARBA" id="ARBA00023242"/>
    </source>
</evidence>
<dbReference type="CDD" id="cd12148">
    <property type="entry name" value="fungal_TF_MHR"/>
    <property type="match status" value="1"/>
</dbReference>
<dbReference type="Proteomes" id="UP001396898">
    <property type="component" value="Unassembled WGS sequence"/>
</dbReference>
<evidence type="ECO:0000256" key="2">
    <source>
        <dbReference type="ARBA" id="ARBA00023125"/>
    </source>
</evidence>
<keyword evidence="4" id="KW-0539">Nucleus</keyword>
<keyword evidence="1" id="KW-0805">Transcription regulation</keyword>
<evidence type="ECO:0000256" key="3">
    <source>
        <dbReference type="ARBA" id="ARBA00023163"/>
    </source>
</evidence>
<dbReference type="EMBL" id="JAQQWI010000013">
    <property type="protein sequence ID" value="KAK8013473.1"/>
    <property type="molecule type" value="Genomic_DNA"/>
</dbReference>
<dbReference type="InterPro" id="IPR051127">
    <property type="entry name" value="Fungal_SecMet_Regulators"/>
</dbReference>
<dbReference type="PANTHER" id="PTHR47424">
    <property type="entry name" value="REGULATORY PROTEIN GAL4"/>
    <property type="match status" value="1"/>
</dbReference>
<comment type="caution">
    <text evidence="5">The sequence shown here is derived from an EMBL/GenBank/DDBJ whole genome shotgun (WGS) entry which is preliminary data.</text>
</comment>
<keyword evidence="3" id="KW-0804">Transcription</keyword>
<evidence type="ECO:0008006" key="7">
    <source>
        <dbReference type="Google" id="ProtNLM"/>
    </source>
</evidence>